<keyword evidence="1" id="KW-0472">Membrane</keyword>
<name>A0AAE7NLB7_9BRAD</name>
<dbReference type="RefSeq" id="WP_143130779.1">
    <property type="nucleotide sequence ID" value="NZ_CP030050.1"/>
</dbReference>
<gene>
    <name evidence="2" type="ORF">WN72_08315</name>
</gene>
<organism evidence="2 3">
    <name type="scientific">Bradyrhizobium arachidis</name>
    <dbReference type="NCBI Taxonomy" id="858423"/>
    <lineage>
        <taxon>Bacteria</taxon>
        <taxon>Pseudomonadati</taxon>
        <taxon>Pseudomonadota</taxon>
        <taxon>Alphaproteobacteria</taxon>
        <taxon>Hyphomicrobiales</taxon>
        <taxon>Nitrobacteraceae</taxon>
        <taxon>Bradyrhizobium</taxon>
    </lineage>
</organism>
<evidence type="ECO:0000313" key="3">
    <source>
        <dbReference type="Proteomes" id="UP000594015"/>
    </source>
</evidence>
<dbReference type="EMBL" id="CP030050">
    <property type="protein sequence ID" value="QOZ66406.1"/>
    <property type="molecule type" value="Genomic_DNA"/>
</dbReference>
<dbReference type="AlphaFoldDB" id="A0AAE7NLB7"/>
<evidence type="ECO:0000313" key="2">
    <source>
        <dbReference type="EMBL" id="QOZ66406.1"/>
    </source>
</evidence>
<keyword evidence="1" id="KW-0812">Transmembrane</keyword>
<proteinExistence type="predicted"/>
<dbReference type="KEGG" id="barh:WN72_08315"/>
<dbReference type="Proteomes" id="UP000594015">
    <property type="component" value="Chromosome"/>
</dbReference>
<reference evidence="2 3" key="1">
    <citation type="submission" date="2018-06" db="EMBL/GenBank/DDBJ databases">
        <title>Comparative genomics of Bradyrhizobium nodulating Arachidis hypogaea.</title>
        <authorList>
            <person name="Li Y."/>
        </authorList>
    </citation>
    <scope>NUCLEOTIDE SEQUENCE [LARGE SCALE GENOMIC DNA]</scope>
    <source>
        <strain evidence="2 3">CCBAU 051107</strain>
    </source>
</reference>
<keyword evidence="1" id="KW-1133">Transmembrane helix</keyword>
<accession>A0AAE7NLB7</accession>
<feature type="transmembrane region" description="Helical" evidence="1">
    <location>
        <begin position="6"/>
        <end position="27"/>
    </location>
</feature>
<sequence length="204" mass="23114">MSDNQTTFAVLFGIMMVFATVSLVRGWRASARLAGMREAVTDLSRTCSHHYEEKGEDLPQKVIEALDYMKRALAQKDVHTRCRLYLTGAAMLGDAMGLAAWHKGFEAGQELMDARDGETRIDLKRQEILDIAYMAHLGFEQMISDPEGFKDEDDAERASSAIRKIERHKPADTVDESDPYAMAFNRSTMIWQRWPNEQGANPRP</sequence>
<protein>
    <submittedName>
        <fullName evidence="2">Uncharacterized protein</fullName>
    </submittedName>
</protein>
<evidence type="ECO:0000256" key="1">
    <source>
        <dbReference type="SAM" id="Phobius"/>
    </source>
</evidence>